<evidence type="ECO:0000256" key="3">
    <source>
        <dbReference type="ARBA" id="ARBA00012513"/>
    </source>
</evidence>
<dbReference type="GO" id="GO:0005524">
    <property type="term" value="F:ATP binding"/>
    <property type="evidence" value="ECO:0007669"/>
    <property type="project" value="InterPro"/>
</dbReference>
<dbReference type="Gene3D" id="1.10.510.10">
    <property type="entry name" value="Transferase(Phosphotransferase) domain 1"/>
    <property type="match status" value="1"/>
</dbReference>
<evidence type="ECO:0000256" key="6">
    <source>
        <dbReference type="ARBA" id="ARBA00030980"/>
    </source>
</evidence>
<dbReference type="InterPro" id="IPR008266">
    <property type="entry name" value="Tyr_kinase_AS"/>
</dbReference>
<evidence type="ECO:0000256" key="1">
    <source>
        <dbReference type="ARBA" id="ARBA00003747"/>
    </source>
</evidence>
<comment type="function">
    <text evidence="1">Component of the EKC/KEOPS complex that is required for the formation of a threonylcarbamoyl group on adenosine at position 37 (t(6)A37) in tRNAs that read codons beginning with adenine. The complex is probably involved in the transfer of the threonylcarbamoyl moiety of threonylcarbamoyl-AMP (TC-AMP) to the N6 group of A37. BUD32 has ATPase activity in the context of the EKC/KEOPS complex and likely plays a supporting role to the catalytic subunit KAE1. The EKC/KEOPS complex also promotes both telomere uncapping and telomere elongation. The complex is required for efficient recruitment of transcriptional coactivators.</text>
</comment>
<dbReference type="Pfam" id="PF00069">
    <property type="entry name" value="Pkinase"/>
    <property type="match status" value="1"/>
</dbReference>
<dbReference type="EMBL" id="MU004230">
    <property type="protein sequence ID" value="KAF2674071.1"/>
    <property type="molecule type" value="Genomic_DNA"/>
</dbReference>
<dbReference type="EC" id="2.7.11.1" evidence="3"/>
<accession>A0A6A6URQ5</accession>
<comment type="catalytic activity">
    <reaction evidence="9">
        <text>L-seryl-[protein] + ATP = O-phospho-L-seryl-[protein] + ADP + H(+)</text>
        <dbReference type="Rhea" id="RHEA:17989"/>
        <dbReference type="Rhea" id="RHEA-COMP:9863"/>
        <dbReference type="Rhea" id="RHEA-COMP:11604"/>
        <dbReference type="ChEBI" id="CHEBI:15378"/>
        <dbReference type="ChEBI" id="CHEBI:29999"/>
        <dbReference type="ChEBI" id="CHEBI:30616"/>
        <dbReference type="ChEBI" id="CHEBI:83421"/>
        <dbReference type="ChEBI" id="CHEBI:456216"/>
        <dbReference type="EC" id="2.7.11.1"/>
    </reaction>
</comment>
<evidence type="ECO:0000256" key="9">
    <source>
        <dbReference type="ARBA" id="ARBA00048679"/>
    </source>
</evidence>
<dbReference type="PANTHER" id="PTHR23257">
    <property type="entry name" value="SERINE-THREONINE PROTEIN KINASE"/>
    <property type="match status" value="1"/>
</dbReference>
<dbReference type="InterPro" id="IPR050167">
    <property type="entry name" value="Ser_Thr_protein_kinase"/>
</dbReference>
<evidence type="ECO:0000313" key="12">
    <source>
        <dbReference type="Proteomes" id="UP000799302"/>
    </source>
</evidence>
<dbReference type="AlphaFoldDB" id="A0A6A6URQ5"/>
<keyword evidence="11" id="KW-0808">Transferase</keyword>
<keyword evidence="11" id="KW-0418">Kinase</keyword>
<dbReference type="InterPro" id="IPR000719">
    <property type="entry name" value="Prot_kinase_dom"/>
</dbReference>
<feature type="domain" description="Protein kinase" evidence="10">
    <location>
        <begin position="2"/>
        <end position="264"/>
    </location>
</feature>
<name>A0A6A6URQ5_9PEZI</name>
<dbReference type="PROSITE" id="PS00109">
    <property type="entry name" value="PROTEIN_KINASE_TYR"/>
    <property type="match status" value="1"/>
</dbReference>
<comment type="subunit">
    <text evidence="2">Component of the EKC/KEOPS complex composed of at least BUD32, CGI121, GON7, KAE1 and PCC1; the whole complex dimerizes.</text>
</comment>
<dbReference type="GO" id="GO:0004674">
    <property type="term" value="F:protein serine/threonine kinase activity"/>
    <property type="evidence" value="ECO:0007669"/>
    <property type="project" value="UniProtKB-EC"/>
</dbReference>
<evidence type="ECO:0000259" key="10">
    <source>
        <dbReference type="PROSITE" id="PS50011"/>
    </source>
</evidence>
<dbReference type="SUPFAM" id="SSF56112">
    <property type="entry name" value="Protein kinase-like (PK-like)"/>
    <property type="match status" value="1"/>
</dbReference>
<evidence type="ECO:0000256" key="5">
    <source>
        <dbReference type="ARBA" id="ARBA00019973"/>
    </source>
</evidence>
<dbReference type="GO" id="GO:0005737">
    <property type="term" value="C:cytoplasm"/>
    <property type="evidence" value="ECO:0007669"/>
    <property type="project" value="TreeGrafter"/>
</dbReference>
<evidence type="ECO:0000256" key="2">
    <source>
        <dbReference type="ARBA" id="ARBA00011534"/>
    </source>
</evidence>
<protein>
    <recommendedName>
        <fullName evidence="5">EKC/KEOPS complex subunit BUD32</fullName>
        <ecNumber evidence="3">2.7.11.1</ecNumber>
    </recommendedName>
    <alternativeName>
        <fullName evidence="6 7">Atypical Serine/threonine protein kinase BUD32</fullName>
    </alternativeName>
    <alternativeName>
        <fullName evidence="4">EKC/KEOPS complex subunit bud32</fullName>
    </alternativeName>
</protein>
<sequence>MAPDPRILGIGGSAIVSIYDENTVLKGYVVWLDGEEHMAFEKQEHSRRALQRERQVYERLGFHPALLGYYGVVDVKEEVHSLRLELAVNGDVRAFIRKNKMKSTRKRLSWAVGLASGLSHMHSHGIIHCDFSCRNIFITKDFSVKIGDFGGAKLDDQEPLDSEEPCYELPLRGRTWEERPYLKRELFALGCAIYEIMAWTKPFDGLSNEDVEARYSREEFPGLTDVFGESVIRKCWEEEFNSADDVKYALEALSVASEEYEEEE</sequence>
<reference evidence="11" key="1">
    <citation type="journal article" date="2020" name="Stud. Mycol.">
        <title>101 Dothideomycetes genomes: a test case for predicting lifestyles and emergence of pathogens.</title>
        <authorList>
            <person name="Haridas S."/>
            <person name="Albert R."/>
            <person name="Binder M."/>
            <person name="Bloem J."/>
            <person name="Labutti K."/>
            <person name="Salamov A."/>
            <person name="Andreopoulos B."/>
            <person name="Baker S."/>
            <person name="Barry K."/>
            <person name="Bills G."/>
            <person name="Bluhm B."/>
            <person name="Cannon C."/>
            <person name="Castanera R."/>
            <person name="Culley D."/>
            <person name="Daum C."/>
            <person name="Ezra D."/>
            <person name="Gonzalez J."/>
            <person name="Henrissat B."/>
            <person name="Kuo A."/>
            <person name="Liang C."/>
            <person name="Lipzen A."/>
            <person name="Lutzoni F."/>
            <person name="Magnuson J."/>
            <person name="Mondo S."/>
            <person name="Nolan M."/>
            <person name="Ohm R."/>
            <person name="Pangilinan J."/>
            <person name="Park H.-J."/>
            <person name="Ramirez L."/>
            <person name="Alfaro M."/>
            <person name="Sun H."/>
            <person name="Tritt A."/>
            <person name="Yoshinaga Y."/>
            <person name="Zwiers L.-H."/>
            <person name="Turgeon B."/>
            <person name="Goodwin S."/>
            <person name="Spatafora J."/>
            <person name="Crous P."/>
            <person name="Grigoriev I."/>
        </authorList>
    </citation>
    <scope>NUCLEOTIDE SEQUENCE</scope>
    <source>
        <strain evidence="11">CBS 115976</strain>
    </source>
</reference>
<proteinExistence type="predicted"/>
<organism evidence="11 12">
    <name type="scientific">Microthyrium microscopicum</name>
    <dbReference type="NCBI Taxonomy" id="703497"/>
    <lineage>
        <taxon>Eukaryota</taxon>
        <taxon>Fungi</taxon>
        <taxon>Dikarya</taxon>
        <taxon>Ascomycota</taxon>
        <taxon>Pezizomycotina</taxon>
        <taxon>Dothideomycetes</taxon>
        <taxon>Dothideomycetes incertae sedis</taxon>
        <taxon>Microthyriales</taxon>
        <taxon>Microthyriaceae</taxon>
        <taxon>Microthyrium</taxon>
    </lineage>
</organism>
<evidence type="ECO:0000313" key="11">
    <source>
        <dbReference type="EMBL" id="KAF2674071.1"/>
    </source>
</evidence>
<dbReference type="PROSITE" id="PS50011">
    <property type="entry name" value="PROTEIN_KINASE_DOM"/>
    <property type="match status" value="1"/>
</dbReference>
<dbReference type="OrthoDB" id="1668230at2759"/>
<keyword evidence="12" id="KW-1185">Reference proteome</keyword>
<evidence type="ECO:0000256" key="8">
    <source>
        <dbReference type="ARBA" id="ARBA00047899"/>
    </source>
</evidence>
<evidence type="ECO:0000256" key="7">
    <source>
        <dbReference type="ARBA" id="ARBA00033194"/>
    </source>
</evidence>
<dbReference type="GO" id="GO:0007165">
    <property type="term" value="P:signal transduction"/>
    <property type="evidence" value="ECO:0007669"/>
    <property type="project" value="TreeGrafter"/>
</dbReference>
<comment type="catalytic activity">
    <reaction evidence="8">
        <text>L-threonyl-[protein] + ATP = O-phospho-L-threonyl-[protein] + ADP + H(+)</text>
        <dbReference type="Rhea" id="RHEA:46608"/>
        <dbReference type="Rhea" id="RHEA-COMP:11060"/>
        <dbReference type="Rhea" id="RHEA-COMP:11605"/>
        <dbReference type="ChEBI" id="CHEBI:15378"/>
        <dbReference type="ChEBI" id="CHEBI:30013"/>
        <dbReference type="ChEBI" id="CHEBI:30616"/>
        <dbReference type="ChEBI" id="CHEBI:61977"/>
        <dbReference type="ChEBI" id="CHEBI:456216"/>
        <dbReference type="EC" id="2.7.11.1"/>
    </reaction>
</comment>
<gene>
    <name evidence="11" type="ORF">BT63DRAFT_435241</name>
</gene>
<dbReference type="Proteomes" id="UP000799302">
    <property type="component" value="Unassembled WGS sequence"/>
</dbReference>
<evidence type="ECO:0000256" key="4">
    <source>
        <dbReference type="ARBA" id="ARBA00013948"/>
    </source>
</evidence>
<dbReference type="InterPro" id="IPR011009">
    <property type="entry name" value="Kinase-like_dom_sf"/>
</dbReference>